<proteinExistence type="predicted"/>
<dbReference type="EMBL" id="OZ035833">
    <property type="protein sequence ID" value="CAL1572930.1"/>
    <property type="molecule type" value="Genomic_DNA"/>
</dbReference>
<name>A0AAV2J6H6_KNICA</name>
<evidence type="ECO:0008006" key="6">
    <source>
        <dbReference type="Google" id="ProtNLM"/>
    </source>
</evidence>
<evidence type="ECO:0000313" key="2">
    <source>
        <dbReference type="EMBL" id="CAL1572930.1"/>
    </source>
</evidence>
<evidence type="ECO:0000313" key="3">
    <source>
        <dbReference type="EMBL" id="CAL1590005.1"/>
    </source>
</evidence>
<dbReference type="Proteomes" id="UP001497482">
    <property type="component" value="Chromosome 4"/>
</dbReference>
<sequence>MRLLFVAFLLASLRLLSTPAPSMALRYTSSQLIRLNHRAPPSLDITSTLQQHCLVRRRPYIHRGSHPCAAHTGLVPTTSAYVIRALIT</sequence>
<evidence type="ECO:0000313" key="5">
    <source>
        <dbReference type="Proteomes" id="UP001497482"/>
    </source>
</evidence>
<feature type="chain" id="PRO_5044714337" description="Secreted protein" evidence="1">
    <location>
        <begin position="25"/>
        <end position="88"/>
    </location>
</feature>
<dbReference type="AlphaFoldDB" id="A0AAV2J6H6"/>
<evidence type="ECO:0000313" key="4">
    <source>
        <dbReference type="EMBL" id="CAL1603769.1"/>
    </source>
</evidence>
<dbReference type="Proteomes" id="UP001497482">
    <property type="component" value="Chromosome 19"/>
</dbReference>
<dbReference type="EMBL" id="OZ035826">
    <property type="protein sequence ID" value="CAL1603769.1"/>
    <property type="molecule type" value="Genomic_DNA"/>
</dbReference>
<keyword evidence="5" id="KW-1185">Reference proteome</keyword>
<accession>A0AAV2J6H6</accession>
<gene>
    <name evidence="3" type="ORF">KC01_LOCUS19581</name>
    <name evidence="4" type="ORF">KC01_LOCUS31400</name>
    <name evidence="2" type="ORF">KC01_LOCUS4923</name>
</gene>
<protein>
    <recommendedName>
        <fullName evidence="6">Secreted protein</fullName>
    </recommendedName>
</protein>
<dbReference type="EMBL" id="OZ035841">
    <property type="protein sequence ID" value="CAL1590005.1"/>
    <property type="molecule type" value="Genomic_DNA"/>
</dbReference>
<reference evidence="2 5" key="1">
    <citation type="submission" date="2024-04" db="EMBL/GenBank/DDBJ databases">
        <authorList>
            <person name="Waldvogel A.-M."/>
            <person name="Schoenle A."/>
        </authorList>
    </citation>
    <scope>NUCLEOTIDE SEQUENCE [LARGE SCALE GENOMIC DNA]</scope>
</reference>
<dbReference type="Proteomes" id="UP001497482">
    <property type="component" value="Chromosome 11"/>
</dbReference>
<organism evidence="2 5">
    <name type="scientific">Knipowitschia caucasica</name>
    <name type="common">Caucasian dwarf goby</name>
    <name type="synonym">Pomatoschistus caucasicus</name>
    <dbReference type="NCBI Taxonomy" id="637954"/>
    <lineage>
        <taxon>Eukaryota</taxon>
        <taxon>Metazoa</taxon>
        <taxon>Chordata</taxon>
        <taxon>Craniata</taxon>
        <taxon>Vertebrata</taxon>
        <taxon>Euteleostomi</taxon>
        <taxon>Actinopterygii</taxon>
        <taxon>Neopterygii</taxon>
        <taxon>Teleostei</taxon>
        <taxon>Neoteleostei</taxon>
        <taxon>Acanthomorphata</taxon>
        <taxon>Gobiaria</taxon>
        <taxon>Gobiiformes</taxon>
        <taxon>Gobioidei</taxon>
        <taxon>Gobiidae</taxon>
        <taxon>Gobiinae</taxon>
        <taxon>Knipowitschia</taxon>
    </lineage>
</organism>
<evidence type="ECO:0000256" key="1">
    <source>
        <dbReference type="SAM" id="SignalP"/>
    </source>
</evidence>
<feature type="signal peptide" evidence="1">
    <location>
        <begin position="1"/>
        <end position="24"/>
    </location>
</feature>
<keyword evidence="1" id="KW-0732">Signal</keyword>